<accession>A0A6A5K3Q7</accession>
<dbReference type="EMBL" id="ML975752">
    <property type="protein sequence ID" value="KAF1828033.1"/>
    <property type="molecule type" value="Genomic_DNA"/>
</dbReference>
<gene>
    <name evidence="1" type="ORF">BDW02DRAFT_513488</name>
</gene>
<keyword evidence="2" id="KW-1185">Reference proteome</keyword>
<evidence type="ECO:0000313" key="1">
    <source>
        <dbReference type="EMBL" id="KAF1828033.1"/>
    </source>
</evidence>
<sequence length="61" mass="7262">ACLLYYNCVVYNAYNKAPKDYLSINLRAALLKANKYYAKLNNLLAYYATTILYSRYKHYYD</sequence>
<proteinExistence type="predicted"/>
<dbReference type="Proteomes" id="UP000800040">
    <property type="component" value="Unassembled WGS sequence"/>
</dbReference>
<reference evidence="1" key="1">
    <citation type="submission" date="2020-01" db="EMBL/GenBank/DDBJ databases">
        <authorList>
            <consortium name="DOE Joint Genome Institute"/>
            <person name="Haridas S."/>
            <person name="Albert R."/>
            <person name="Binder M."/>
            <person name="Bloem J."/>
            <person name="Labutti K."/>
            <person name="Salamov A."/>
            <person name="Andreopoulos B."/>
            <person name="Baker S.E."/>
            <person name="Barry K."/>
            <person name="Bills G."/>
            <person name="Bluhm B.H."/>
            <person name="Cannon C."/>
            <person name="Castanera R."/>
            <person name="Culley D.E."/>
            <person name="Daum C."/>
            <person name="Ezra D."/>
            <person name="Gonzalez J.B."/>
            <person name="Henrissat B."/>
            <person name="Kuo A."/>
            <person name="Liang C."/>
            <person name="Lipzen A."/>
            <person name="Lutzoni F."/>
            <person name="Magnuson J."/>
            <person name="Mondo S."/>
            <person name="Nolan M."/>
            <person name="Ohm R."/>
            <person name="Pangilinan J."/>
            <person name="Park H.-J."/>
            <person name="Ramirez L."/>
            <person name="Alfaro M."/>
            <person name="Sun H."/>
            <person name="Tritt A."/>
            <person name="Yoshinaga Y."/>
            <person name="Zwiers L.-H."/>
            <person name="Turgeon B.G."/>
            <person name="Goodwin S.B."/>
            <person name="Spatafora J.W."/>
            <person name="Crous P.W."/>
            <person name="Grigoriev I.V."/>
        </authorList>
    </citation>
    <scope>NUCLEOTIDE SEQUENCE</scope>
    <source>
        <strain evidence="1">P77</strain>
    </source>
</reference>
<dbReference type="AlphaFoldDB" id="A0A6A5K3Q7"/>
<protein>
    <submittedName>
        <fullName evidence="1">Uncharacterized protein</fullName>
    </submittedName>
</protein>
<name>A0A6A5K3Q7_9PLEO</name>
<organism evidence="1 2">
    <name type="scientific">Decorospora gaudefroyi</name>
    <dbReference type="NCBI Taxonomy" id="184978"/>
    <lineage>
        <taxon>Eukaryota</taxon>
        <taxon>Fungi</taxon>
        <taxon>Dikarya</taxon>
        <taxon>Ascomycota</taxon>
        <taxon>Pezizomycotina</taxon>
        <taxon>Dothideomycetes</taxon>
        <taxon>Pleosporomycetidae</taxon>
        <taxon>Pleosporales</taxon>
        <taxon>Pleosporineae</taxon>
        <taxon>Pleosporaceae</taxon>
        <taxon>Decorospora</taxon>
    </lineage>
</organism>
<evidence type="ECO:0000313" key="2">
    <source>
        <dbReference type="Proteomes" id="UP000800040"/>
    </source>
</evidence>
<feature type="non-terminal residue" evidence="1">
    <location>
        <position position="1"/>
    </location>
</feature>